<dbReference type="Pfam" id="PF08750">
    <property type="entry name" value="CNP1"/>
    <property type="match status" value="1"/>
</dbReference>
<organism evidence="2 3">
    <name type="scientific">Pararobbsia alpina</name>
    <dbReference type="NCBI Taxonomy" id="621374"/>
    <lineage>
        <taxon>Bacteria</taxon>
        <taxon>Pseudomonadati</taxon>
        <taxon>Pseudomonadota</taxon>
        <taxon>Betaproteobacteria</taxon>
        <taxon>Burkholderiales</taxon>
        <taxon>Burkholderiaceae</taxon>
        <taxon>Pararobbsia</taxon>
    </lineage>
</organism>
<proteinExistence type="predicted"/>
<dbReference type="EMBL" id="CADIKM010000001">
    <property type="protein sequence ID" value="CAB3777506.1"/>
    <property type="molecule type" value="Genomic_DNA"/>
</dbReference>
<evidence type="ECO:0000313" key="3">
    <source>
        <dbReference type="Proteomes" id="UP000494115"/>
    </source>
</evidence>
<feature type="domain" description="CNP1-like uncharacterised" evidence="1">
    <location>
        <begin position="44"/>
        <end position="179"/>
    </location>
</feature>
<dbReference type="InterPro" id="IPR014861">
    <property type="entry name" value="CNP1-like_dom"/>
</dbReference>
<dbReference type="AlphaFoldDB" id="A0A6S7ATQ9"/>
<accession>A0A6S7ATQ9</accession>
<evidence type="ECO:0000259" key="1">
    <source>
        <dbReference type="Pfam" id="PF08750"/>
    </source>
</evidence>
<dbReference type="RefSeq" id="WP_175102926.1">
    <property type="nucleotide sequence ID" value="NZ_CADIKM010000001.1"/>
</dbReference>
<keyword evidence="3" id="KW-1185">Reference proteome</keyword>
<dbReference type="Proteomes" id="UP000494115">
    <property type="component" value="Unassembled WGS sequence"/>
</dbReference>
<name>A0A6S7ATQ9_9BURK</name>
<gene>
    <name evidence="2" type="ORF">LMG28138_00396</name>
</gene>
<evidence type="ECO:0000313" key="2">
    <source>
        <dbReference type="EMBL" id="CAB3777506.1"/>
    </source>
</evidence>
<sequence length="190" mass="20978">MIASLACGILAPTLAKAGPSDGSMPGASMPDDGQSTFQYLFDRKSVFKEEKVDTLPALPDNADLLPFEVSKQTALTFAIDPKSVSIGKDGVIRYTAVITSASGARNVRYEGLRCEDGHQWRMYAAVDEDGTGWDRETNTEWAQVEWNSLNAYHAALAQDYFCNFSSLNGDAKTIVQNLRYKRTITDQRDH</sequence>
<protein>
    <recommendedName>
        <fullName evidence="1">CNP1-like uncharacterized domain-containing protein</fullName>
    </recommendedName>
</protein>
<reference evidence="2 3" key="1">
    <citation type="submission" date="2020-04" db="EMBL/GenBank/DDBJ databases">
        <authorList>
            <person name="De Canck E."/>
        </authorList>
    </citation>
    <scope>NUCLEOTIDE SEQUENCE [LARGE SCALE GENOMIC DNA]</scope>
    <source>
        <strain evidence="2 3">LMG 28138</strain>
    </source>
</reference>